<feature type="compositionally biased region" description="Pro residues" evidence="1">
    <location>
        <begin position="385"/>
        <end position="395"/>
    </location>
</feature>
<feature type="transmembrane region" description="Helical" evidence="2">
    <location>
        <begin position="124"/>
        <end position="146"/>
    </location>
</feature>
<keyword evidence="2" id="KW-0812">Transmembrane</keyword>
<evidence type="ECO:0000313" key="3">
    <source>
        <dbReference type="EMBL" id="KXJ96219.1"/>
    </source>
</evidence>
<keyword evidence="4" id="KW-1185">Reference proteome</keyword>
<evidence type="ECO:0000256" key="1">
    <source>
        <dbReference type="SAM" id="MobiDB-lite"/>
    </source>
</evidence>
<feature type="region of interest" description="Disordered" evidence="1">
    <location>
        <begin position="358"/>
        <end position="415"/>
    </location>
</feature>
<proteinExistence type="predicted"/>
<keyword evidence="2" id="KW-0472">Membrane</keyword>
<feature type="compositionally biased region" description="Polar residues" evidence="1">
    <location>
        <begin position="479"/>
        <end position="493"/>
    </location>
</feature>
<dbReference type="EMBL" id="KQ964246">
    <property type="protein sequence ID" value="KXJ96219.1"/>
    <property type="molecule type" value="Genomic_DNA"/>
</dbReference>
<feature type="compositionally biased region" description="Polar residues" evidence="1">
    <location>
        <begin position="440"/>
        <end position="450"/>
    </location>
</feature>
<dbReference type="STRING" id="196109.A0A136JGE7"/>
<dbReference type="InParanoid" id="A0A136JGE7"/>
<feature type="transmembrane region" description="Helical" evidence="2">
    <location>
        <begin position="153"/>
        <end position="174"/>
    </location>
</feature>
<gene>
    <name evidence="3" type="ORF">Micbo1qcDRAFT_218104</name>
</gene>
<name>A0A136JGE7_9PEZI</name>
<organism evidence="3 4">
    <name type="scientific">Microdochium bolleyi</name>
    <dbReference type="NCBI Taxonomy" id="196109"/>
    <lineage>
        <taxon>Eukaryota</taxon>
        <taxon>Fungi</taxon>
        <taxon>Dikarya</taxon>
        <taxon>Ascomycota</taxon>
        <taxon>Pezizomycotina</taxon>
        <taxon>Sordariomycetes</taxon>
        <taxon>Xylariomycetidae</taxon>
        <taxon>Xylariales</taxon>
        <taxon>Microdochiaceae</taxon>
        <taxon>Microdochium</taxon>
    </lineage>
</organism>
<feature type="compositionally biased region" description="Gly residues" evidence="1">
    <location>
        <begin position="581"/>
        <end position="593"/>
    </location>
</feature>
<accession>A0A136JGE7</accession>
<evidence type="ECO:0000313" key="4">
    <source>
        <dbReference type="Proteomes" id="UP000070501"/>
    </source>
</evidence>
<sequence>MQDAGARRQTQSHFFFSTPAVLSTDRDTHSAKIPSTNIPANIPYPPARLATRTSNSTRPSLSLITDLDSPIPLKMRFQAPQLGALGVAYTTMRLAQFVSLVTVIGLTGRFIDEIVVSQRAVPEVLVGTIAVSSIAVLYVVVSYILYYDSLLPLLVGCAVDGLMLIATIVVAATLGKPGPLSLLNCDVLPEKSAAAPAMSTLTLSVSSTGTSSVGSYASRAIAAAATAKPLPVDLLGFYAQDQPHCYQIKAVWGLSIALCVLFAFSSIVSAGLWRRIKGPGGGRAGAVVAGGGGGGALGTKVLSPTGAAQPRVPYFPPPPTAATVPVPPERKRGLFPILRSPGVLPPVPTIVVHSSSTASVNTFTGPPVGSRSLTGGGAAQQQRRPPMPLSNPPPTLRIVPYGAPTLSDSPGEGVPTSAVAEAGFIPIMHHPAAPPAPARINTSPFSSSARNNHHEDEEDNDDDGFTPVTPGRPAATRGRGNNHSNNNTTSPRSPRSAGGGITGLSPRDALGIPIGKIILRMTSFRSSSAQQAAAQKAVLVDIKPPGSSRSARFQGVSDIGDDDEYEDVTPLTPANGAGFSEKGGSGSGSGSGSGVKRTKTVRQTLFGLVDGWWDLGLLERGKSLRKGGAAAAKA</sequence>
<dbReference type="AlphaFoldDB" id="A0A136JGE7"/>
<protein>
    <submittedName>
        <fullName evidence="3">Uncharacterized protein</fullName>
    </submittedName>
</protein>
<feature type="transmembrane region" description="Helical" evidence="2">
    <location>
        <begin position="82"/>
        <end position="104"/>
    </location>
</feature>
<evidence type="ECO:0000256" key="2">
    <source>
        <dbReference type="SAM" id="Phobius"/>
    </source>
</evidence>
<feature type="region of interest" description="Disordered" evidence="1">
    <location>
        <begin position="544"/>
        <end position="596"/>
    </location>
</feature>
<dbReference type="Proteomes" id="UP000070501">
    <property type="component" value="Unassembled WGS sequence"/>
</dbReference>
<feature type="transmembrane region" description="Helical" evidence="2">
    <location>
        <begin position="250"/>
        <end position="273"/>
    </location>
</feature>
<dbReference type="OrthoDB" id="5366688at2759"/>
<feature type="region of interest" description="Disordered" evidence="1">
    <location>
        <begin position="430"/>
        <end position="507"/>
    </location>
</feature>
<reference evidence="4" key="1">
    <citation type="submission" date="2016-02" db="EMBL/GenBank/DDBJ databases">
        <title>Draft genome sequence of Microdochium bolleyi, a fungal endophyte of beachgrass.</title>
        <authorList>
            <consortium name="DOE Joint Genome Institute"/>
            <person name="David A.S."/>
            <person name="May G."/>
            <person name="Haridas S."/>
            <person name="Lim J."/>
            <person name="Wang M."/>
            <person name="Labutti K."/>
            <person name="Lipzen A."/>
            <person name="Barry K."/>
            <person name="Grigoriev I.V."/>
        </authorList>
    </citation>
    <scope>NUCLEOTIDE SEQUENCE [LARGE SCALE GENOMIC DNA]</scope>
    <source>
        <strain evidence="4">J235TASD1</strain>
    </source>
</reference>
<keyword evidence="2" id="KW-1133">Transmembrane helix</keyword>